<evidence type="ECO:0000313" key="1">
    <source>
        <dbReference type="EMBL" id="CEG13572.1"/>
    </source>
</evidence>
<dbReference type="AlphaFoldDB" id="A0A098EC55"/>
<name>A0A098EC55_9ZZZZ</name>
<sequence length="78" mass="9125">MSKFKFLNESKANLYAITAKISIFYSTFFKDLKNSIYRDEKYMNKGGVLEIVALNYSESANFFHILRLHMIVNLCVKC</sequence>
<reference evidence="1" key="1">
    <citation type="submission" date="2014-09" db="EMBL/GenBank/DDBJ databases">
        <authorList>
            <person name="Probst J Alexander"/>
        </authorList>
    </citation>
    <scope>NUCLEOTIDE SEQUENCE</scope>
</reference>
<accession>A0A098EC55</accession>
<gene>
    <name evidence="1" type="ORF">MSIBF_A4190003</name>
</gene>
<dbReference type="EMBL" id="CCXY01000356">
    <property type="protein sequence ID" value="CEG13572.1"/>
    <property type="molecule type" value="Genomic_DNA"/>
</dbReference>
<organism evidence="1">
    <name type="scientific">groundwater metagenome</name>
    <dbReference type="NCBI Taxonomy" id="717931"/>
    <lineage>
        <taxon>unclassified sequences</taxon>
        <taxon>metagenomes</taxon>
        <taxon>ecological metagenomes</taxon>
    </lineage>
</organism>
<proteinExistence type="predicted"/>
<protein>
    <submittedName>
        <fullName evidence="1">Uncharacterized protein</fullName>
    </submittedName>
</protein>